<feature type="non-terminal residue" evidence="1">
    <location>
        <position position="1"/>
    </location>
</feature>
<sequence length="61" mass="6983">LTEADIPHRTKLATLILENFRKEYQLMVAEIAGSLGRVAFTSDIWSRQNLQSYMAVTAHYL</sequence>
<evidence type="ECO:0000313" key="1">
    <source>
        <dbReference type="EMBL" id="TEB10195.1"/>
    </source>
</evidence>
<protein>
    <recommendedName>
        <fullName evidence="3">hAT-like transposase RNase-H fold domain-containing protein</fullName>
    </recommendedName>
</protein>
<organism evidence="1 2">
    <name type="scientific">Coprinellus micaceus</name>
    <name type="common">Glistening ink-cap mushroom</name>
    <name type="synonym">Coprinus micaceus</name>
    <dbReference type="NCBI Taxonomy" id="71717"/>
    <lineage>
        <taxon>Eukaryota</taxon>
        <taxon>Fungi</taxon>
        <taxon>Dikarya</taxon>
        <taxon>Basidiomycota</taxon>
        <taxon>Agaricomycotina</taxon>
        <taxon>Agaricomycetes</taxon>
        <taxon>Agaricomycetidae</taxon>
        <taxon>Agaricales</taxon>
        <taxon>Agaricineae</taxon>
        <taxon>Psathyrellaceae</taxon>
        <taxon>Coprinellus</taxon>
    </lineage>
</organism>
<proteinExistence type="predicted"/>
<evidence type="ECO:0000313" key="2">
    <source>
        <dbReference type="Proteomes" id="UP000298030"/>
    </source>
</evidence>
<gene>
    <name evidence="1" type="ORF">FA13DRAFT_1589185</name>
</gene>
<feature type="non-terminal residue" evidence="1">
    <location>
        <position position="61"/>
    </location>
</feature>
<accession>A0A4Y7RMJ3</accession>
<dbReference type="OrthoDB" id="1607513at2759"/>
<keyword evidence="2" id="KW-1185">Reference proteome</keyword>
<evidence type="ECO:0008006" key="3">
    <source>
        <dbReference type="Google" id="ProtNLM"/>
    </source>
</evidence>
<name>A0A4Y7RMJ3_COPMI</name>
<reference evidence="1 2" key="1">
    <citation type="journal article" date="2019" name="Nat. Ecol. Evol.">
        <title>Megaphylogeny resolves global patterns of mushroom evolution.</title>
        <authorList>
            <person name="Varga T."/>
            <person name="Krizsan K."/>
            <person name="Foldi C."/>
            <person name="Dima B."/>
            <person name="Sanchez-Garcia M."/>
            <person name="Sanchez-Ramirez S."/>
            <person name="Szollosi G.J."/>
            <person name="Szarkandi J.G."/>
            <person name="Papp V."/>
            <person name="Albert L."/>
            <person name="Andreopoulos W."/>
            <person name="Angelini C."/>
            <person name="Antonin V."/>
            <person name="Barry K.W."/>
            <person name="Bougher N.L."/>
            <person name="Buchanan P."/>
            <person name="Buyck B."/>
            <person name="Bense V."/>
            <person name="Catcheside P."/>
            <person name="Chovatia M."/>
            <person name="Cooper J."/>
            <person name="Damon W."/>
            <person name="Desjardin D."/>
            <person name="Finy P."/>
            <person name="Geml J."/>
            <person name="Haridas S."/>
            <person name="Hughes K."/>
            <person name="Justo A."/>
            <person name="Karasinski D."/>
            <person name="Kautmanova I."/>
            <person name="Kiss B."/>
            <person name="Kocsube S."/>
            <person name="Kotiranta H."/>
            <person name="LaButti K.M."/>
            <person name="Lechner B.E."/>
            <person name="Liimatainen K."/>
            <person name="Lipzen A."/>
            <person name="Lukacs Z."/>
            <person name="Mihaltcheva S."/>
            <person name="Morgado L.N."/>
            <person name="Niskanen T."/>
            <person name="Noordeloos M.E."/>
            <person name="Ohm R.A."/>
            <person name="Ortiz-Santana B."/>
            <person name="Ovrebo C."/>
            <person name="Racz N."/>
            <person name="Riley R."/>
            <person name="Savchenko A."/>
            <person name="Shiryaev A."/>
            <person name="Soop K."/>
            <person name="Spirin V."/>
            <person name="Szebenyi C."/>
            <person name="Tomsovsky M."/>
            <person name="Tulloss R.E."/>
            <person name="Uehling J."/>
            <person name="Grigoriev I.V."/>
            <person name="Vagvolgyi C."/>
            <person name="Papp T."/>
            <person name="Martin F.M."/>
            <person name="Miettinen O."/>
            <person name="Hibbett D.S."/>
            <person name="Nagy L.G."/>
        </authorList>
    </citation>
    <scope>NUCLEOTIDE SEQUENCE [LARGE SCALE GENOMIC DNA]</scope>
    <source>
        <strain evidence="1 2">FP101781</strain>
    </source>
</reference>
<dbReference type="AlphaFoldDB" id="A0A4Y7RMJ3"/>
<comment type="caution">
    <text evidence="1">The sequence shown here is derived from an EMBL/GenBank/DDBJ whole genome shotgun (WGS) entry which is preliminary data.</text>
</comment>
<dbReference type="Proteomes" id="UP000298030">
    <property type="component" value="Unassembled WGS sequence"/>
</dbReference>
<dbReference type="EMBL" id="QPFP01000476">
    <property type="protein sequence ID" value="TEB10195.1"/>
    <property type="molecule type" value="Genomic_DNA"/>
</dbReference>